<keyword evidence="4" id="KW-1185">Reference proteome</keyword>
<evidence type="ECO:0000256" key="1">
    <source>
        <dbReference type="SAM" id="Phobius"/>
    </source>
</evidence>
<proteinExistence type="predicted"/>
<feature type="chain" id="PRO_5002114768" evidence="2">
    <location>
        <begin position="22"/>
        <end position="131"/>
    </location>
</feature>
<dbReference type="Proteomes" id="UP000059188">
    <property type="component" value="Unassembled WGS sequence"/>
</dbReference>
<reference evidence="3 4" key="1">
    <citation type="submission" date="2014-11" db="EMBL/GenBank/DDBJ databases">
        <authorList>
            <person name="Wibberg Daniel"/>
        </authorList>
    </citation>
    <scope>NUCLEOTIDE SEQUENCE [LARGE SCALE GENOMIC DNA]</scope>
    <source>
        <strain evidence="3">Rhizoctonia solani AG1-IB 7/3/14</strain>
    </source>
</reference>
<accession>A0A0B7G1V6</accession>
<name>A0A0B7G1V6_THACB</name>
<protein>
    <submittedName>
        <fullName evidence="3">Uncharacterized protein</fullName>
    </submittedName>
</protein>
<keyword evidence="1" id="KW-1133">Transmembrane helix</keyword>
<keyword evidence="1" id="KW-0472">Membrane</keyword>
<evidence type="ECO:0000256" key="2">
    <source>
        <dbReference type="SAM" id="SignalP"/>
    </source>
</evidence>
<evidence type="ECO:0000313" key="4">
    <source>
        <dbReference type="Proteomes" id="UP000059188"/>
    </source>
</evidence>
<keyword evidence="1" id="KW-0812">Transmembrane</keyword>
<feature type="signal peptide" evidence="2">
    <location>
        <begin position="1"/>
        <end position="21"/>
    </location>
</feature>
<keyword evidence="2" id="KW-0732">Signal</keyword>
<organism evidence="3 4">
    <name type="scientific">Thanatephorus cucumeris (strain AG1-IB / isolate 7/3/14)</name>
    <name type="common">Lettuce bottom rot fungus</name>
    <name type="synonym">Rhizoctonia solani</name>
    <dbReference type="NCBI Taxonomy" id="1108050"/>
    <lineage>
        <taxon>Eukaryota</taxon>
        <taxon>Fungi</taxon>
        <taxon>Dikarya</taxon>
        <taxon>Basidiomycota</taxon>
        <taxon>Agaricomycotina</taxon>
        <taxon>Agaricomycetes</taxon>
        <taxon>Cantharellales</taxon>
        <taxon>Ceratobasidiaceae</taxon>
        <taxon>Rhizoctonia</taxon>
        <taxon>Rhizoctonia solani AG-1</taxon>
    </lineage>
</organism>
<evidence type="ECO:0000313" key="3">
    <source>
        <dbReference type="EMBL" id="CEL63955.1"/>
    </source>
</evidence>
<dbReference type="OrthoDB" id="5511684at2759"/>
<dbReference type="EMBL" id="LN679190">
    <property type="protein sequence ID" value="CEL63955.1"/>
    <property type="molecule type" value="Genomic_DNA"/>
</dbReference>
<dbReference type="AlphaFoldDB" id="A0A0B7G1V6"/>
<gene>
    <name evidence="3" type="ORF">RSOLAG1IB_10938</name>
</gene>
<feature type="transmembrane region" description="Helical" evidence="1">
    <location>
        <begin position="64"/>
        <end position="86"/>
    </location>
</feature>
<sequence length="131" mass="14972">MLLTNLLWAFVSYLLPGYIHRQFTFKTTTHCIMSAPGFSGPIPHRYPPLPGKGLSGLPYMRKHFYVPEVIPLVGVVLCSLGMGVYFSQGAARKNDIQWQPRTQPWLRTPTERTHWDGMGGVKEMLQKELRK</sequence>